<evidence type="ECO:0000259" key="6">
    <source>
        <dbReference type="PROSITE" id="PS51918"/>
    </source>
</evidence>
<dbReference type="CDD" id="cd01335">
    <property type="entry name" value="Radical_SAM"/>
    <property type="match status" value="1"/>
</dbReference>
<organism evidence="7 8">
    <name type="scientific">Poseidonocella sedimentorum</name>
    <dbReference type="NCBI Taxonomy" id="871652"/>
    <lineage>
        <taxon>Bacteria</taxon>
        <taxon>Pseudomonadati</taxon>
        <taxon>Pseudomonadota</taxon>
        <taxon>Alphaproteobacteria</taxon>
        <taxon>Rhodobacterales</taxon>
        <taxon>Roseobacteraceae</taxon>
        <taxon>Poseidonocella</taxon>
    </lineage>
</organism>
<dbReference type="SMART" id="SM00729">
    <property type="entry name" value="Elp3"/>
    <property type="match status" value="1"/>
</dbReference>
<reference evidence="7 8" key="1">
    <citation type="submission" date="2016-10" db="EMBL/GenBank/DDBJ databases">
        <authorList>
            <person name="de Groot N.N."/>
        </authorList>
    </citation>
    <scope>NUCLEOTIDE SEQUENCE [LARGE SCALE GENOMIC DNA]</scope>
    <source>
        <strain evidence="8">KMM 9023,NRIC 0796,JCM 17311,KCTC 23692</strain>
    </source>
</reference>
<dbReference type="RefSeq" id="WP_092076167.1">
    <property type="nucleotide sequence ID" value="NZ_FOYI01000001.1"/>
</dbReference>
<protein>
    <submittedName>
        <fullName evidence="7">His-Xaa-Ser system radical SAM maturase HxsC</fullName>
    </submittedName>
</protein>
<dbReference type="SFLD" id="SFLDS00029">
    <property type="entry name" value="Radical_SAM"/>
    <property type="match status" value="1"/>
</dbReference>
<dbReference type="NCBIfam" id="TIGR03977">
    <property type="entry name" value="rSAM_pair_HxsC"/>
    <property type="match status" value="1"/>
</dbReference>
<evidence type="ECO:0000313" key="7">
    <source>
        <dbReference type="EMBL" id="SFQ97348.1"/>
    </source>
</evidence>
<dbReference type="Proteomes" id="UP000199302">
    <property type="component" value="Unassembled WGS sequence"/>
</dbReference>
<dbReference type="EMBL" id="FOYI01000001">
    <property type="protein sequence ID" value="SFQ97348.1"/>
    <property type="molecule type" value="Genomic_DNA"/>
</dbReference>
<dbReference type="AlphaFoldDB" id="A0A1I6CVY2"/>
<evidence type="ECO:0000256" key="2">
    <source>
        <dbReference type="ARBA" id="ARBA00022691"/>
    </source>
</evidence>
<sequence length="365" mass="40585">MYSTKVAIPAFPEELPLLIRLEADAADGEVPACGLIYEEPGVGWFQHGRHTFEVHTQDPQALIGDVVLVNPHRGVGERILRRQSPHNTLLITERCDQRCVMCSQPPKDYELDLFDVYQRALPFAAPDAVIGISGGEPLLYKAPLFDLIDTAALARPDIGFHLLTNAQHLTARDAPRLAALPHGRMKVAVPLYAAEPEVHDRIVGKPGAFAAALDGIALLLEAGAEVEIRTIVMRQNLDQLSKLAHLLAWSIPDIAHWAVMQLEYIGFARKNWAEIFYDHSLDPEPLIAAVAAAEQHGVSCILYNMPLCTLPPILRNLAPRTISDWKQKYYQSCEGCVRREDCSGVFAWQPRDQTFARMEPLCHVS</sequence>
<dbReference type="SUPFAM" id="SSF102114">
    <property type="entry name" value="Radical SAM enzymes"/>
    <property type="match status" value="1"/>
</dbReference>
<dbReference type="InterPro" id="IPR024032">
    <property type="entry name" value="rSAM_paired_HxsC"/>
</dbReference>
<keyword evidence="5" id="KW-0411">Iron-sulfur</keyword>
<dbReference type="InterPro" id="IPR013785">
    <property type="entry name" value="Aldolase_TIM"/>
</dbReference>
<proteinExistence type="predicted"/>
<feature type="domain" description="Radical SAM core" evidence="6">
    <location>
        <begin position="81"/>
        <end position="306"/>
    </location>
</feature>
<dbReference type="InterPro" id="IPR050377">
    <property type="entry name" value="Radical_SAM_PqqE_MftC-like"/>
</dbReference>
<keyword evidence="8" id="KW-1185">Reference proteome</keyword>
<dbReference type="PROSITE" id="PS51918">
    <property type="entry name" value="RADICAL_SAM"/>
    <property type="match status" value="1"/>
</dbReference>
<dbReference type="InterPro" id="IPR006638">
    <property type="entry name" value="Elp3/MiaA/NifB-like_rSAM"/>
</dbReference>
<dbReference type="GO" id="GO:0003824">
    <property type="term" value="F:catalytic activity"/>
    <property type="evidence" value="ECO:0007669"/>
    <property type="project" value="InterPro"/>
</dbReference>
<dbReference type="PANTHER" id="PTHR11228:SF7">
    <property type="entry name" value="PQQA PEPTIDE CYCLASE"/>
    <property type="match status" value="1"/>
</dbReference>
<dbReference type="Gene3D" id="3.20.20.70">
    <property type="entry name" value="Aldolase class I"/>
    <property type="match status" value="1"/>
</dbReference>
<dbReference type="GO" id="GO:0051536">
    <property type="term" value="F:iron-sulfur cluster binding"/>
    <property type="evidence" value="ECO:0007669"/>
    <property type="project" value="UniProtKB-KW"/>
</dbReference>
<evidence type="ECO:0000313" key="8">
    <source>
        <dbReference type="Proteomes" id="UP000199302"/>
    </source>
</evidence>
<comment type="cofactor">
    <cofactor evidence="1">
        <name>[4Fe-4S] cluster</name>
        <dbReference type="ChEBI" id="CHEBI:49883"/>
    </cofactor>
</comment>
<dbReference type="SFLD" id="SFLDG01103">
    <property type="entry name" value="Uncharacterised_Radical_SAM_Su"/>
    <property type="match status" value="1"/>
</dbReference>
<evidence type="ECO:0000256" key="4">
    <source>
        <dbReference type="ARBA" id="ARBA00023004"/>
    </source>
</evidence>
<keyword evidence="3" id="KW-0479">Metal-binding</keyword>
<dbReference type="STRING" id="871652.SAMN04515673_101465"/>
<dbReference type="PANTHER" id="PTHR11228">
    <property type="entry name" value="RADICAL SAM DOMAIN PROTEIN"/>
    <property type="match status" value="1"/>
</dbReference>
<dbReference type="InterPro" id="IPR007197">
    <property type="entry name" value="rSAM"/>
</dbReference>
<gene>
    <name evidence="7" type="ORF">SAMN04515673_101465</name>
</gene>
<evidence type="ECO:0000256" key="1">
    <source>
        <dbReference type="ARBA" id="ARBA00001966"/>
    </source>
</evidence>
<evidence type="ECO:0000256" key="5">
    <source>
        <dbReference type="ARBA" id="ARBA00023014"/>
    </source>
</evidence>
<keyword evidence="4" id="KW-0408">Iron</keyword>
<dbReference type="InterPro" id="IPR058240">
    <property type="entry name" value="rSAM_sf"/>
</dbReference>
<name>A0A1I6CVY2_9RHOB</name>
<dbReference type="Pfam" id="PF04055">
    <property type="entry name" value="Radical_SAM"/>
    <property type="match status" value="1"/>
</dbReference>
<accession>A0A1I6CVY2</accession>
<dbReference type="OrthoDB" id="4501241at2"/>
<dbReference type="GO" id="GO:0046872">
    <property type="term" value="F:metal ion binding"/>
    <property type="evidence" value="ECO:0007669"/>
    <property type="project" value="UniProtKB-KW"/>
</dbReference>
<keyword evidence="2" id="KW-0949">S-adenosyl-L-methionine</keyword>
<evidence type="ECO:0000256" key="3">
    <source>
        <dbReference type="ARBA" id="ARBA00022723"/>
    </source>
</evidence>
<dbReference type="SFLD" id="SFLDG01067">
    <property type="entry name" value="SPASM/twitch_domain_containing"/>
    <property type="match status" value="1"/>
</dbReference>